<gene>
    <name evidence="2" type="ORF">OG563_02330</name>
</gene>
<sequence length="143" mass="15684">MSDAVARFREATEASDFDALITTLTPDAALTSPVSGRLVFRGHQDLRILLAAAYGSLGGLRWTEHIGEGARRVLLAEAAVGPFRMTEAMILELAADGRIRRLEPHLRPWLPLTLLAVKLAPRLLRHPGVMRRALSRFDQPVAG</sequence>
<dbReference type="EMBL" id="CP109441">
    <property type="protein sequence ID" value="WUV47113.1"/>
    <property type="molecule type" value="Genomic_DNA"/>
</dbReference>
<dbReference type="RefSeq" id="WP_327100006.1">
    <property type="nucleotide sequence ID" value="NZ_CP109149.1"/>
</dbReference>
<dbReference type="Gene3D" id="3.10.450.50">
    <property type="match status" value="1"/>
</dbReference>
<reference evidence="2" key="1">
    <citation type="submission" date="2022-10" db="EMBL/GenBank/DDBJ databases">
        <title>The complete genomes of actinobacterial strains from the NBC collection.</title>
        <authorList>
            <person name="Joergensen T.S."/>
            <person name="Alvarez Arevalo M."/>
            <person name="Sterndorff E.B."/>
            <person name="Faurdal D."/>
            <person name="Vuksanovic O."/>
            <person name="Mourched A.-S."/>
            <person name="Charusanti P."/>
            <person name="Shaw S."/>
            <person name="Blin K."/>
            <person name="Weber T."/>
        </authorList>
    </citation>
    <scope>NUCLEOTIDE SEQUENCE</scope>
    <source>
        <strain evidence="2">NBC_01482</strain>
    </source>
</reference>
<evidence type="ECO:0000313" key="2">
    <source>
        <dbReference type="EMBL" id="WUV47113.1"/>
    </source>
</evidence>
<name>A0ABZ1YVG1_9NOCA</name>
<dbReference type="SUPFAM" id="SSF54427">
    <property type="entry name" value="NTF2-like"/>
    <property type="match status" value="1"/>
</dbReference>
<dbReference type="Proteomes" id="UP001432062">
    <property type="component" value="Chromosome"/>
</dbReference>
<evidence type="ECO:0000259" key="1">
    <source>
        <dbReference type="Pfam" id="PF12680"/>
    </source>
</evidence>
<dbReference type="InterPro" id="IPR037401">
    <property type="entry name" value="SnoaL-like"/>
</dbReference>
<evidence type="ECO:0000313" key="3">
    <source>
        <dbReference type="Proteomes" id="UP001432062"/>
    </source>
</evidence>
<organism evidence="2 3">
    <name type="scientific">Nocardia vinacea</name>
    <dbReference type="NCBI Taxonomy" id="96468"/>
    <lineage>
        <taxon>Bacteria</taxon>
        <taxon>Bacillati</taxon>
        <taxon>Actinomycetota</taxon>
        <taxon>Actinomycetes</taxon>
        <taxon>Mycobacteriales</taxon>
        <taxon>Nocardiaceae</taxon>
        <taxon>Nocardia</taxon>
    </lineage>
</organism>
<proteinExistence type="predicted"/>
<dbReference type="Pfam" id="PF12680">
    <property type="entry name" value="SnoaL_2"/>
    <property type="match status" value="1"/>
</dbReference>
<accession>A0ABZ1YVG1</accession>
<feature type="domain" description="SnoaL-like" evidence="1">
    <location>
        <begin position="5"/>
        <end position="101"/>
    </location>
</feature>
<protein>
    <submittedName>
        <fullName evidence="2">Nuclear transport factor 2 family protein</fullName>
    </submittedName>
</protein>
<dbReference type="InterPro" id="IPR032710">
    <property type="entry name" value="NTF2-like_dom_sf"/>
</dbReference>
<keyword evidence="3" id="KW-1185">Reference proteome</keyword>